<comment type="subcellular location">
    <subcellularLocation>
        <location evidence="3">Cytoplasm</location>
    </subcellularLocation>
    <subcellularLocation>
        <location evidence="2">Nucleus</location>
    </subcellularLocation>
</comment>
<evidence type="ECO:0000256" key="20">
    <source>
        <dbReference type="ARBA" id="ARBA00078254"/>
    </source>
</evidence>
<evidence type="ECO:0000313" key="23">
    <source>
        <dbReference type="EMBL" id="ADO22524.1"/>
    </source>
</evidence>
<sequence length="252" mass="28491">MSINEVILSASGACKLIDSLHSYCFSSRQNKSQVCCLREQVEKKNGELKSLRQRVSRSDSQVRKLQEKLDELRRVSVPYPSSLLSPSREPPKMNPVVEPLSWMLGTWLSDPPGAGTYPTLQPFQYLEEVHISHVGQPMLNFSFNSFHPDTRKPMHRECGFIRLKPDTNKVAFVSAQNTGVVEVEEGEVNGQELCIASHSIARISFAKEPHVEQITRKFRLNSEGKLEQTVSMATTTQPMTQHLHVTYKKVTP</sequence>
<organism evidence="23">
    <name type="scientific">Homo sapiens</name>
    <name type="common">Human</name>
    <dbReference type="NCBI Taxonomy" id="9606"/>
    <lineage>
        <taxon>Eukaryota</taxon>
        <taxon>Metazoa</taxon>
        <taxon>Chordata</taxon>
        <taxon>Craniata</taxon>
        <taxon>Vertebrata</taxon>
        <taxon>Euteleostomi</taxon>
        <taxon>Mammalia</taxon>
        <taxon>Eutheria</taxon>
        <taxon>Euarchontoglires</taxon>
        <taxon>Primates</taxon>
        <taxon>Haplorrhini</taxon>
        <taxon>Catarrhini</taxon>
        <taxon>Hominidae</taxon>
        <taxon>Homo</taxon>
    </lineage>
</organism>
<keyword evidence="10" id="KW-0863">Zinc-finger</keyword>
<dbReference type="InterPro" id="IPR012674">
    <property type="entry name" value="Calycin"/>
</dbReference>
<evidence type="ECO:0000256" key="4">
    <source>
        <dbReference type="ARBA" id="ARBA00004909"/>
    </source>
</evidence>
<keyword evidence="12" id="KW-0408">Iron</keyword>
<dbReference type="SUPFAM" id="SSF50814">
    <property type="entry name" value="Lipocalins"/>
    <property type="match status" value="1"/>
</dbReference>
<keyword evidence="14" id="KW-0413">Isomerase</keyword>
<keyword evidence="9" id="KW-0479">Metal-binding</keyword>
<keyword evidence="11" id="KW-0862">Zinc</keyword>
<evidence type="ECO:0000259" key="22">
    <source>
        <dbReference type="Pfam" id="PF08768"/>
    </source>
</evidence>
<evidence type="ECO:0000256" key="3">
    <source>
        <dbReference type="ARBA" id="ARBA00004496"/>
    </source>
</evidence>
<keyword evidence="7" id="KW-0597">Phosphoprotein</keyword>
<proteinExistence type="evidence at transcript level"/>
<dbReference type="PANTHER" id="PTHR15854">
    <property type="entry name" value="THAP4 PROTEIN"/>
    <property type="match status" value="1"/>
</dbReference>
<comment type="subunit">
    <text evidence="5">Homodimer.</text>
</comment>
<dbReference type="Gene3D" id="2.40.128.20">
    <property type="match status" value="1"/>
</dbReference>
<name>A0A384N6F8_HUMAN</name>
<dbReference type="PeptideAtlas" id="A0A384N6F8"/>
<evidence type="ECO:0000256" key="7">
    <source>
        <dbReference type="ARBA" id="ARBA00022553"/>
    </source>
</evidence>
<dbReference type="GO" id="GO:0003677">
    <property type="term" value="F:DNA binding"/>
    <property type="evidence" value="ECO:0007669"/>
    <property type="project" value="UniProtKB-KW"/>
</dbReference>
<dbReference type="AlphaFoldDB" id="A0A384N6F8"/>
<dbReference type="InterPro" id="IPR014878">
    <property type="entry name" value="THAP4-like_heme-bd"/>
</dbReference>
<keyword evidence="15" id="KW-0539">Nucleus</keyword>
<evidence type="ECO:0000256" key="11">
    <source>
        <dbReference type="ARBA" id="ARBA00022833"/>
    </source>
</evidence>
<dbReference type="GO" id="GO:0005634">
    <property type="term" value="C:nucleus"/>
    <property type="evidence" value="ECO:0007669"/>
    <property type="project" value="UniProtKB-SubCell"/>
</dbReference>
<feature type="coiled-coil region" evidence="21">
    <location>
        <begin position="48"/>
        <end position="75"/>
    </location>
</feature>
<protein>
    <recommendedName>
        <fullName evidence="19">Peroxynitrite isomerase THAP4</fullName>
    </recommendedName>
    <alternativeName>
        <fullName evidence="20">THAP domain-containing protein 4</fullName>
    </alternativeName>
</protein>
<keyword evidence="6" id="KW-0963">Cytoplasm</keyword>
<dbReference type="FunFam" id="2.40.128.20:FF:000014">
    <property type="entry name" value="THAP domain-containing protein 4 isoform X1"/>
    <property type="match status" value="1"/>
</dbReference>
<evidence type="ECO:0000256" key="9">
    <source>
        <dbReference type="ARBA" id="ARBA00022723"/>
    </source>
</evidence>
<evidence type="ECO:0000256" key="21">
    <source>
        <dbReference type="SAM" id="Coils"/>
    </source>
</evidence>
<reference evidence="23" key="1">
    <citation type="submission" date="2009-09" db="EMBL/GenBank/DDBJ databases">
        <authorList>
            <person name="Hoernsten L."/>
            <person name="Su C."/>
            <person name="Osbourn A.E."/>
            <person name="Hellman U."/>
            <person name="Wernstedt C."/>
            <person name="Oliw E.H."/>
        </authorList>
    </citation>
    <scope>NUCLEOTIDE SEQUENCE</scope>
</reference>
<evidence type="ECO:0000256" key="16">
    <source>
        <dbReference type="ARBA" id="ARBA00036993"/>
    </source>
</evidence>
<evidence type="ECO:0000256" key="19">
    <source>
        <dbReference type="ARBA" id="ARBA00071981"/>
    </source>
</evidence>
<dbReference type="EMBL" id="GQ901007">
    <property type="protein sequence ID" value="ADO22524.1"/>
    <property type="molecule type" value="mRNA"/>
</dbReference>
<evidence type="ECO:0000256" key="6">
    <source>
        <dbReference type="ARBA" id="ARBA00022490"/>
    </source>
</evidence>
<evidence type="ECO:0000256" key="10">
    <source>
        <dbReference type="ARBA" id="ARBA00022771"/>
    </source>
</evidence>
<dbReference type="GO" id="GO:0016853">
    <property type="term" value="F:isomerase activity"/>
    <property type="evidence" value="ECO:0007669"/>
    <property type="project" value="UniProtKB-KW"/>
</dbReference>
<evidence type="ECO:0000256" key="15">
    <source>
        <dbReference type="ARBA" id="ARBA00023242"/>
    </source>
</evidence>
<comment type="function">
    <text evidence="17">Heme-binding protein able to scavenge peroxynitrite and to protect free L-tyrosine against peroxynitrite-mediated nitration, by acting as a peroxynitrite isomerase that converts peroxynitrite to nitrate. Therefore, this protein likely plays a role in peroxynitrite sensing and in the detoxification of reactive nitrogen and oxygen species (RNS and ROS, respectively). Is able to bind nitric oxide (NO) in vitro, but may act as a sensor of peroxynitrite levels in vivo, possibly modulating the transcriptional activity residing in the N-terminal region.</text>
</comment>
<evidence type="ECO:0000256" key="12">
    <source>
        <dbReference type="ARBA" id="ARBA00023004"/>
    </source>
</evidence>
<accession>A0A384N6F8</accession>
<keyword evidence="8" id="KW-0349">Heme</keyword>
<dbReference type="PANTHER" id="PTHR15854:SF4">
    <property type="entry name" value="PEROXYNITRITE ISOMERASE THAP4"/>
    <property type="match status" value="1"/>
</dbReference>
<dbReference type="GO" id="GO:0005737">
    <property type="term" value="C:cytoplasm"/>
    <property type="evidence" value="ECO:0007669"/>
    <property type="project" value="UniProtKB-SubCell"/>
</dbReference>
<dbReference type="GO" id="GO:0008270">
    <property type="term" value="F:zinc ion binding"/>
    <property type="evidence" value="ECO:0007669"/>
    <property type="project" value="UniProtKB-KW"/>
</dbReference>
<evidence type="ECO:0000256" key="14">
    <source>
        <dbReference type="ARBA" id="ARBA00023235"/>
    </source>
</evidence>
<comment type="similarity">
    <text evidence="18">In the C-terminal section; belongs to the nitrobindin family.</text>
</comment>
<evidence type="ECO:0000256" key="1">
    <source>
        <dbReference type="ARBA" id="ARBA00001970"/>
    </source>
</evidence>
<dbReference type="Pfam" id="PF08768">
    <property type="entry name" value="THAP4_heme-bd"/>
    <property type="match status" value="1"/>
</dbReference>
<comment type="pathway">
    <text evidence="4">Nitrogen metabolism.</text>
</comment>
<evidence type="ECO:0000256" key="8">
    <source>
        <dbReference type="ARBA" id="ARBA00022617"/>
    </source>
</evidence>
<comment type="catalytic activity">
    <reaction evidence="16">
        <text>peroxynitrite = nitrate</text>
        <dbReference type="Rhea" id="RHEA:63116"/>
        <dbReference type="ChEBI" id="CHEBI:17632"/>
        <dbReference type="ChEBI" id="CHEBI:25941"/>
    </reaction>
    <physiologicalReaction direction="left-to-right" evidence="16">
        <dbReference type="Rhea" id="RHEA:63117"/>
    </physiologicalReaction>
</comment>
<feature type="domain" description="THAP4-like heme-binding" evidence="22">
    <location>
        <begin position="97"/>
        <end position="249"/>
    </location>
</feature>
<keyword evidence="13" id="KW-0238">DNA-binding</keyword>
<evidence type="ECO:0000256" key="17">
    <source>
        <dbReference type="ARBA" id="ARBA00054954"/>
    </source>
</evidence>
<evidence type="ECO:0000256" key="18">
    <source>
        <dbReference type="ARBA" id="ARBA00061502"/>
    </source>
</evidence>
<dbReference type="CDD" id="cd07828">
    <property type="entry name" value="lipocalin_heme-bd-THAP4-like"/>
    <property type="match status" value="1"/>
</dbReference>
<evidence type="ECO:0000256" key="5">
    <source>
        <dbReference type="ARBA" id="ARBA00011738"/>
    </source>
</evidence>
<evidence type="ECO:0000256" key="13">
    <source>
        <dbReference type="ARBA" id="ARBA00023125"/>
    </source>
</evidence>
<evidence type="ECO:0000256" key="2">
    <source>
        <dbReference type="ARBA" id="ARBA00004123"/>
    </source>
</evidence>
<keyword evidence="21" id="KW-0175">Coiled coil</keyword>
<dbReference type="InterPro" id="IPR045165">
    <property type="entry name" value="Nitrobindin"/>
</dbReference>
<comment type="cofactor">
    <cofactor evidence="1">
        <name>heme b</name>
        <dbReference type="ChEBI" id="CHEBI:60344"/>
    </cofactor>
</comment>